<evidence type="ECO:0000313" key="4">
    <source>
        <dbReference type="EMBL" id="CEG20720.1"/>
    </source>
</evidence>
<feature type="repeat" description="ANK" evidence="1">
    <location>
        <begin position="383"/>
        <end position="415"/>
    </location>
</feature>
<keyword evidence="1" id="KW-0040">ANK repeat</keyword>
<dbReference type="GO" id="GO:0005737">
    <property type="term" value="C:cytoplasm"/>
    <property type="evidence" value="ECO:0007669"/>
    <property type="project" value="TreeGrafter"/>
</dbReference>
<reference evidence="4 5" key="1">
    <citation type="submission" date="2014-09" db="EMBL/GenBank/DDBJ databases">
        <authorList>
            <person name="Loux Valentin"/>
            <person name="Dugat Thibaut"/>
        </authorList>
    </citation>
    <scope>NUCLEOTIDE SEQUENCE [LARGE SCALE GENOMIC DNA]</scope>
    <source>
        <strain evidence="4 5">BOV-10_179</strain>
    </source>
</reference>
<feature type="repeat" description="ANK" evidence="1">
    <location>
        <begin position="530"/>
        <end position="552"/>
    </location>
</feature>
<dbReference type="PROSITE" id="PS50297">
    <property type="entry name" value="ANK_REP_REGION"/>
    <property type="match status" value="2"/>
</dbReference>
<dbReference type="Proteomes" id="UP000055047">
    <property type="component" value="Unassembled WGS sequence"/>
</dbReference>
<gene>
    <name evidence="4" type="ORF">ANAPHAGO_00481</name>
</gene>
<proteinExistence type="predicted"/>
<dbReference type="AlphaFoldDB" id="A0A098EG12"/>
<protein>
    <submittedName>
        <fullName evidence="4">Ankyrin repeat protein</fullName>
    </submittedName>
</protein>
<evidence type="ECO:0000256" key="2">
    <source>
        <dbReference type="SAM" id="MobiDB-lite"/>
    </source>
</evidence>
<keyword evidence="3" id="KW-0812">Transmembrane</keyword>
<dbReference type="Pfam" id="PF12796">
    <property type="entry name" value="Ank_2"/>
    <property type="match status" value="1"/>
</dbReference>
<dbReference type="Pfam" id="PF00023">
    <property type="entry name" value="Ank"/>
    <property type="match status" value="1"/>
</dbReference>
<dbReference type="InterPro" id="IPR002110">
    <property type="entry name" value="Ankyrin_rpt"/>
</dbReference>
<dbReference type="EMBL" id="CCXQ01000070">
    <property type="protein sequence ID" value="CEG20720.1"/>
    <property type="molecule type" value="Genomic_DNA"/>
</dbReference>
<sequence length="890" mass="97395">METQVHGLSQSQQQFLDAFVRRLNASHRCIDALNEIVRACKEVEGFASLRLWVLQNKSRNSVFFSSTLEELQEINLSRRDLVVLHECSMMHIPLLLGNMMLADEVCDLCDFIASKGGDVNADASQKIPTRGKEGADGSWDIVCEQNNKKPIFYAVDKKCVQMVRKLIDLGADCSSVMYDAYSRSEKITPLIYAMSEALKLYEREDGFFEIIDLLLAQVGVDAFLETIKGDKASRDVVIGFVSLVGLDLEIYPGEPMEAVKGEHLNIIELLLKCTRMFGEELSSVKRSQGYKNMFSGRLFGKRGTSAKAIPLGSLPLSTRFRRYVESLPEMAYSSFVGKNVIFSTDIGDLESQILALAAYSGQVEVMKWLLEHEVIDVNKANGYGFTALHFAASVNCVPAVEMLLDAGADMEAKRAPYATAAHIAALNASLDVLVCMHRKCPRALLCVDGDGQSILHYAASSANDNTGVVQFILENVKGISPDASADIERGQVVLINSFSKEVVRKKRDGVTPEDIENIVEYVKERGSETNGSTALYIAVESKNLNIAKYLIEQAGCNPNINGPSGCSALNLCTEAGTLLHMAVRAKDLNFVKKLLTYKELDLSIRHHGNTAMDLAILNRDRLMIATLLEDPRQSLATELGYRKVPYSKILSSKGLLDYRGKKILISRVNRGVSSSNAMLAVSGIFCIFAIVFTALAIGLNSVLQCCGVNSTMSLESRTLVALAGVIFLLVAYVVYVGIRISKEDDKRNNARFYLSTSHVKRSKPRRYMSDSSGSRYSSDGVCSAGSSTSGGTILNDQESLDEYLADDSSPSHRERGCRRHKAFRRGAESRTGLGRENSAYGIELGREAVCSSSNSESTTPSSAIGHCGVYDGIKPVYVRAPSSLSSSVAK</sequence>
<evidence type="ECO:0000256" key="3">
    <source>
        <dbReference type="SAM" id="Phobius"/>
    </source>
</evidence>
<accession>A0A098EG12</accession>
<feature type="transmembrane region" description="Helical" evidence="3">
    <location>
        <begin position="677"/>
        <end position="699"/>
    </location>
</feature>
<dbReference type="SUPFAM" id="SSF48403">
    <property type="entry name" value="Ankyrin repeat"/>
    <property type="match status" value="2"/>
</dbReference>
<keyword evidence="3" id="KW-0472">Membrane</keyword>
<feature type="compositionally biased region" description="Low complexity" evidence="2">
    <location>
        <begin position="769"/>
        <end position="780"/>
    </location>
</feature>
<dbReference type="SMART" id="SM00248">
    <property type="entry name" value="ANK"/>
    <property type="match status" value="9"/>
</dbReference>
<dbReference type="PANTHER" id="PTHR24118">
    <property type="entry name" value="POTE ANKYRIN DOMAIN"/>
    <property type="match status" value="1"/>
</dbReference>
<evidence type="ECO:0000313" key="5">
    <source>
        <dbReference type="Proteomes" id="UP000055047"/>
    </source>
</evidence>
<feature type="compositionally biased region" description="Basic residues" evidence="2">
    <location>
        <begin position="815"/>
        <end position="824"/>
    </location>
</feature>
<feature type="region of interest" description="Disordered" evidence="2">
    <location>
        <begin position="763"/>
        <end position="792"/>
    </location>
</feature>
<name>A0A098EG12_ANAPH</name>
<organism evidence="4 5">
    <name type="scientific">Anaplasma phagocytophilum</name>
    <name type="common">Ehrlichia phagocytophila</name>
    <dbReference type="NCBI Taxonomy" id="948"/>
    <lineage>
        <taxon>Bacteria</taxon>
        <taxon>Pseudomonadati</taxon>
        <taxon>Pseudomonadota</taxon>
        <taxon>Alphaproteobacteria</taxon>
        <taxon>Rickettsiales</taxon>
        <taxon>Anaplasmataceae</taxon>
        <taxon>Anaplasma</taxon>
        <taxon>phagocytophilum group</taxon>
    </lineage>
</organism>
<dbReference type="InterPro" id="IPR036770">
    <property type="entry name" value="Ankyrin_rpt-contain_sf"/>
</dbReference>
<dbReference type="PROSITE" id="PS50088">
    <property type="entry name" value="ANK_REPEAT"/>
    <property type="match status" value="2"/>
</dbReference>
<feature type="region of interest" description="Disordered" evidence="2">
    <location>
        <begin position="804"/>
        <end position="830"/>
    </location>
</feature>
<keyword evidence="3" id="KW-1133">Transmembrane helix</keyword>
<dbReference type="Gene3D" id="1.25.40.20">
    <property type="entry name" value="Ankyrin repeat-containing domain"/>
    <property type="match status" value="3"/>
</dbReference>
<evidence type="ECO:0000256" key="1">
    <source>
        <dbReference type="PROSITE-ProRule" id="PRU00023"/>
    </source>
</evidence>
<dbReference type="PANTHER" id="PTHR24118:SF99">
    <property type="entry name" value="POTE ANKYRIN DOMAIN FAMILY MEMBER 3C-RELATED"/>
    <property type="match status" value="1"/>
</dbReference>
<feature type="transmembrane region" description="Helical" evidence="3">
    <location>
        <begin position="719"/>
        <end position="738"/>
    </location>
</feature>